<dbReference type="InterPro" id="IPR003731">
    <property type="entry name" value="Di-Nase_FeMo-co_biosynth"/>
</dbReference>
<dbReference type="RefSeq" id="WP_200242491.1">
    <property type="nucleotide sequence ID" value="NZ_NRRV01000099.1"/>
</dbReference>
<comment type="caution">
    <text evidence="4">The sequence shown here is derived from an EMBL/GenBank/DDBJ whole genome shotgun (WGS) entry which is preliminary data.</text>
</comment>
<feature type="domain" description="Dinitrogenase iron-molybdenum cofactor biosynthesis" evidence="3">
    <location>
        <begin position="40"/>
        <end position="133"/>
    </location>
</feature>
<dbReference type="CDD" id="cd00853">
    <property type="entry name" value="NifX"/>
    <property type="match status" value="1"/>
</dbReference>
<comment type="similarity">
    <text evidence="1">Belongs to the NifX/NifY family.</text>
</comment>
<proteinExistence type="inferred from homology"/>
<dbReference type="SUPFAM" id="SSF53146">
    <property type="entry name" value="Nitrogenase accessory factor-like"/>
    <property type="match status" value="1"/>
</dbReference>
<dbReference type="EMBL" id="NRRV01000099">
    <property type="protein sequence ID" value="MBK1633608.1"/>
    <property type="molecule type" value="Genomic_DNA"/>
</dbReference>
<evidence type="ECO:0000259" key="3">
    <source>
        <dbReference type="Pfam" id="PF02579"/>
    </source>
</evidence>
<keyword evidence="5" id="KW-1185">Reference proteome</keyword>
<organism evidence="4 5">
    <name type="scientific">Thiohalocapsa halophila</name>
    <dbReference type="NCBI Taxonomy" id="69359"/>
    <lineage>
        <taxon>Bacteria</taxon>
        <taxon>Pseudomonadati</taxon>
        <taxon>Pseudomonadota</taxon>
        <taxon>Gammaproteobacteria</taxon>
        <taxon>Chromatiales</taxon>
        <taxon>Chromatiaceae</taxon>
        <taxon>Thiohalocapsa</taxon>
    </lineage>
</organism>
<dbReference type="PANTHER" id="PTHR33937:SF1">
    <property type="entry name" value="IRON-MOLIBDENUM COFACTOR PROCESSING PROTEIN"/>
    <property type="match status" value="1"/>
</dbReference>
<sequence length="169" mass="18189">MTFERKLRIIDGGAAPPAEAAGGLADSAEQVLVAFASADRKHVDQHFGAAEGFVIYRVGPHRCELMEAAEFGRLDMDGNEDKLAAKIDALGDCVAVYCQAVGASAIGQLKARGIQPLKVAPDTRISGLLRDLQQELREGPSAWLARAIERRAPGRADRFEAMEAEGWTE</sequence>
<evidence type="ECO:0000313" key="4">
    <source>
        <dbReference type="EMBL" id="MBK1633608.1"/>
    </source>
</evidence>
<dbReference type="InterPro" id="IPR034169">
    <property type="entry name" value="NifX-like"/>
</dbReference>
<dbReference type="PANTHER" id="PTHR33937">
    <property type="entry name" value="IRON-MOLYBDENUM PROTEIN-RELATED-RELATED"/>
    <property type="match status" value="1"/>
</dbReference>
<dbReference type="InterPro" id="IPR036105">
    <property type="entry name" value="DiNase_FeMo-co_biosyn_sf"/>
</dbReference>
<dbReference type="InterPro" id="IPR051840">
    <property type="entry name" value="NifX/NifY_domain"/>
</dbReference>
<dbReference type="Pfam" id="PF02579">
    <property type="entry name" value="Nitro_FeMo-Co"/>
    <property type="match status" value="1"/>
</dbReference>
<evidence type="ECO:0000256" key="2">
    <source>
        <dbReference type="ARBA" id="ARBA00023231"/>
    </source>
</evidence>
<reference evidence="4 5" key="1">
    <citation type="journal article" date="2020" name="Microorganisms">
        <title>Osmotic Adaptation and Compatible Solute Biosynthesis of Phototrophic Bacteria as Revealed from Genome Analyses.</title>
        <authorList>
            <person name="Imhoff J.F."/>
            <person name="Rahn T."/>
            <person name="Kunzel S."/>
            <person name="Keller A."/>
            <person name="Neulinger S.C."/>
        </authorList>
    </citation>
    <scope>NUCLEOTIDE SEQUENCE [LARGE SCALE GENOMIC DNA]</scope>
    <source>
        <strain evidence="4 5">DSM 6210</strain>
    </source>
</reference>
<evidence type="ECO:0000313" key="5">
    <source>
        <dbReference type="Proteomes" id="UP000748752"/>
    </source>
</evidence>
<name>A0ABS1CP57_9GAMM</name>
<protein>
    <submittedName>
        <fullName evidence="4">Nitrogen fixation protein NifX</fullName>
    </submittedName>
</protein>
<accession>A0ABS1CP57</accession>
<dbReference type="Proteomes" id="UP000748752">
    <property type="component" value="Unassembled WGS sequence"/>
</dbReference>
<dbReference type="Gene3D" id="3.30.420.130">
    <property type="entry name" value="Dinitrogenase iron-molybdenum cofactor biosynthesis domain"/>
    <property type="match status" value="1"/>
</dbReference>
<evidence type="ECO:0000256" key="1">
    <source>
        <dbReference type="ARBA" id="ARBA00010285"/>
    </source>
</evidence>
<keyword evidence="2" id="KW-0535">Nitrogen fixation</keyword>
<gene>
    <name evidence="4" type="ORF">CKO31_23255</name>
</gene>